<proteinExistence type="predicted"/>
<gene>
    <name evidence="1" type="ORF">BOKJ2_LOCUS4948</name>
</gene>
<sequence>MAPVGPKWLWKYQNNVILCRKLPGFDPIKKCIDLTDAGITKNGHEKVYLGKVIKTRNLAKPSNTKKIHDSANSDGKFLCHCCKIWRAKVGRKPGSKNASNQDWRSSKYTYPELKKNVPTRRSMPPVKDVDDESIGFRLKRVAANEGTIVKRKDRKRSKTENGDNTVLKTSQNVDYVAKRLQIKTSVPTFDENRNLTLPDQLISPSFTCDIISVNPIFEVTKSISENGDDNSIVDDQRNGITTEMYENQGIIAVEKGDNASVATRKSLVPYDLEDS</sequence>
<evidence type="ECO:0000313" key="1">
    <source>
        <dbReference type="EMBL" id="CAD5213147.1"/>
    </source>
</evidence>
<protein>
    <submittedName>
        <fullName evidence="1">Uncharacterized protein</fullName>
    </submittedName>
</protein>
<dbReference type="Proteomes" id="UP000783686">
    <property type="component" value="Unassembled WGS sequence"/>
</dbReference>
<dbReference type="Proteomes" id="UP000614601">
    <property type="component" value="Unassembled WGS sequence"/>
</dbReference>
<organism evidence="1 2">
    <name type="scientific">Bursaphelenchus okinawaensis</name>
    <dbReference type="NCBI Taxonomy" id="465554"/>
    <lineage>
        <taxon>Eukaryota</taxon>
        <taxon>Metazoa</taxon>
        <taxon>Ecdysozoa</taxon>
        <taxon>Nematoda</taxon>
        <taxon>Chromadorea</taxon>
        <taxon>Rhabditida</taxon>
        <taxon>Tylenchina</taxon>
        <taxon>Tylenchomorpha</taxon>
        <taxon>Aphelenchoidea</taxon>
        <taxon>Aphelenchoididae</taxon>
        <taxon>Bursaphelenchus</taxon>
    </lineage>
</organism>
<name>A0A811KCC5_9BILA</name>
<dbReference type="EMBL" id="CAJFDH010000002">
    <property type="protein sequence ID" value="CAD5213147.1"/>
    <property type="molecule type" value="Genomic_DNA"/>
</dbReference>
<accession>A0A811KCC5</accession>
<dbReference type="EMBL" id="CAJFCW020000002">
    <property type="protein sequence ID" value="CAG9099332.1"/>
    <property type="molecule type" value="Genomic_DNA"/>
</dbReference>
<reference evidence="1" key="1">
    <citation type="submission" date="2020-09" db="EMBL/GenBank/DDBJ databases">
        <authorList>
            <person name="Kikuchi T."/>
        </authorList>
    </citation>
    <scope>NUCLEOTIDE SEQUENCE</scope>
    <source>
        <strain evidence="1">SH1</strain>
    </source>
</reference>
<keyword evidence="2" id="KW-1185">Reference proteome</keyword>
<evidence type="ECO:0000313" key="2">
    <source>
        <dbReference type="Proteomes" id="UP000614601"/>
    </source>
</evidence>
<comment type="caution">
    <text evidence="1">The sequence shown here is derived from an EMBL/GenBank/DDBJ whole genome shotgun (WGS) entry which is preliminary data.</text>
</comment>
<dbReference type="AlphaFoldDB" id="A0A811KCC5"/>